<feature type="domain" description="Glycosyltransferase 2-like" evidence="1">
    <location>
        <begin position="8"/>
        <end position="124"/>
    </location>
</feature>
<dbReference type="Gene3D" id="3.90.550.10">
    <property type="entry name" value="Spore Coat Polysaccharide Biosynthesis Protein SpsA, Chain A"/>
    <property type="match status" value="1"/>
</dbReference>
<reference evidence="2 3" key="1">
    <citation type="submission" date="2017-09" db="EMBL/GenBank/DDBJ databases">
        <title>Depth-based differentiation of microbial function through sediment-hosted aquifers and enrichment of novel symbionts in the deep terrestrial subsurface.</title>
        <authorList>
            <person name="Probst A.J."/>
            <person name="Ladd B."/>
            <person name="Jarett J.K."/>
            <person name="Geller-Mcgrath D.E."/>
            <person name="Sieber C.M."/>
            <person name="Emerson J.B."/>
            <person name="Anantharaman K."/>
            <person name="Thomas B.C."/>
            <person name="Malmstrom R."/>
            <person name="Stieglmeier M."/>
            <person name="Klingl A."/>
            <person name="Woyke T."/>
            <person name="Ryan C.M."/>
            <person name="Banfield J.F."/>
        </authorList>
    </citation>
    <scope>NUCLEOTIDE SEQUENCE [LARGE SCALE GENOMIC DNA]</scope>
    <source>
        <strain evidence="2">CG11_big_fil_rev_8_21_14_0_20_40_12</strain>
    </source>
</reference>
<dbReference type="PANTHER" id="PTHR43630:SF2">
    <property type="entry name" value="GLYCOSYLTRANSFERASE"/>
    <property type="match status" value="1"/>
</dbReference>
<dbReference type="CDD" id="cd02511">
    <property type="entry name" value="Beta4Glucosyltransferase"/>
    <property type="match status" value="1"/>
</dbReference>
<organism evidence="2 3">
    <name type="scientific">Candidatus Shapirobacteria bacterium CG11_big_fil_rev_8_21_14_0_20_40_12</name>
    <dbReference type="NCBI Taxonomy" id="1974889"/>
    <lineage>
        <taxon>Bacteria</taxon>
        <taxon>Candidatus Shapironibacteriota</taxon>
    </lineage>
</organism>
<dbReference type="PANTHER" id="PTHR43630">
    <property type="entry name" value="POLY-BETA-1,6-N-ACETYL-D-GLUCOSAMINE SYNTHASE"/>
    <property type="match status" value="1"/>
</dbReference>
<dbReference type="Proteomes" id="UP000231371">
    <property type="component" value="Unassembled WGS sequence"/>
</dbReference>
<dbReference type="Pfam" id="PF00535">
    <property type="entry name" value="Glycos_transf_2"/>
    <property type="match status" value="1"/>
</dbReference>
<dbReference type="InterPro" id="IPR001173">
    <property type="entry name" value="Glyco_trans_2-like"/>
</dbReference>
<evidence type="ECO:0000259" key="1">
    <source>
        <dbReference type="Pfam" id="PF00535"/>
    </source>
</evidence>
<dbReference type="EMBL" id="PCVI01000015">
    <property type="protein sequence ID" value="PIQ70364.1"/>
    <property type="molecule type" value="Genomic_DNA"/>
</dbReference>
<dbReference type="SUPFAM" id="SSF53448">
    <property type="entry name" value="Nucleotide-diphospho-sugar transferases"/>
    <property type="match status" value="1"/>
</dbReference>
<evidence type="ECO:0000313" key="2">
    <source>
        <dbReference type="EMBL" id="PIQ70364.1"/>
    </source>
</evidence>
<dbReference type="AlphaFoldDB" id="A0A2H0KJ11"/>
<accession>A0A2H0KJ11</accession>
<dbReference type="InterPro" id="IPR029044">
    <property type="entry name" value="Nucleotide-diphossugar_trans"/>
</dbReference>
<protein>
    <recommendedName>
        <fullName evidence="1">Glycosyltransferase 2-like domain-containing protein</fullName>
    </recommendedName>
</protein>
<evidence type="ECO:0000313" key="3">
    <source>
        <dbReference type="Proteomes" id="UP000231371"/>
    </source>
</evidence>
<name>A0A2H0KJ11_9BACT</name>
<sequence>MHNTNLTAIVLTRNEEPVVKDCLESVKWADEIVVVDHGSTDKTLEVVKKFGVKIIVEAPVYSNFSDRRNLGAKEALGEWLLYVDADERVTPELKEEILHTISNFKFQISNFVGYAIPRKNIRLTKVLYHGGWWPDYVLRLMRKDKLIKWEGELHEQPKIDGEVGKLKEAFLHYSHRGSLEHKLQNTINWSEIEGRRMFNAGHPPMNIIRFLSAMWREFYYRMIKQKAFLDGTEGVMEAFYQVFSVFISYARLWEMQQKSEKEKK</sequence>
<proteinExistence type="predicted"/>
<gene>
    <name evidence="2" type="ORF">COV89_00870</name>
</gene>
<comment type="caution">
    <text evidence="2">The sequence shown here is derived from an EMBL/GenBank/DDBJ whole genome shotgun (WGS) entry which is preliminary data.</text>
</comment>